<reference evidence="2 3" key="1">
    <citation type="submission" date="2024-02" db="EMBL/GenBank/DDBJ databases">
        <title>De novo assembly and annotation of 12 fungi associated with fruit tree decline syndrome in Ontario, Canada.</title>
        <authorList>
            <person name="Sulman M."/>
            <person name="Ellouze W."/>
            <person name="Ilyukhin E."/>
        </authorList>
    </citation>
    <scope>NUCLEOTIDE SEQUENCE [LARGE SCALE GENOMIC DNA]</scope>
    <source>
        <strain evidence="2 3">M1-105</strain>
    </source>
</reference>
<proteinExistence type="predicted"/>
<comment type="caution">
    <text evidence="2">The sequence shown here is derived from an EMBL/GenBank/DDBJ whole genome shotgun (WGS) entry which is preliminary data.</text>
</comment>
<evidence type="ECO:0000313" key="2">
    <source>
        <dbReference type="EMBL" id="KAL1634404.1"/>
    </source>
</evidence>
<name>A0ABR3T487_9PEZI</name>
<accession>A0ABR3T487</accession>
<dbReference type="EMBL" id="JAJVDC020000016">
    <property type="protein sequence ID" value="KAL1634404.1"/>
    <property type="molecule type" value="Genomic_DNA"/>
</dbReference>
<evidence type="ECO:0000256" key="1">
    <source>
        <dbReference type="SAM" id="MobiDB-lite"/>
    </source>
</evidence>
<evidence type="ECO:0000313" key="3">
    <source>
        <dbReference type="Proteomes" id="UP001521116"/>
    </source>
</evidence>
<sequence length="153" mass="16335">MADRPAEVMRALTIRYPPVQPVTIMAMATATRADPNTLPTTVGIVEKKPPFAAPLITTNTASGATAVDSGHSTNMLKAVNMNEMKRVFSGPKTSHANPLAIRPNALAKLKPATSPAPVLDDRPRELLYSGRKNGGTNRGNVPIAPARKMVMKR</sequence>
<keyword evidence="3" id="KW-1185">Reference proteome</keyword>
<dbReference type="Proteomes" id="UP001521116">
    <property type="component" value="Unassembled WGS sequence"/>
</dbReference>
<feature type="region of interest" description="Disordered" evidence="1">
    <location>
        <begin position="129"/>
        <end position="153"/>
    </location>
</feature>
<protein>
    <submittedName>
        <fullName evidence="2">Uncharacterized protein</fullName>
    </submittedName>
</protein>
<organism evidence="2 3">
    <name type="scientific">Neofusicoccum ribis</name>
    <dbReference type="NCBI Taxonomy" id="45134"/>
    <lineage>
        <taxon>Eukaryota</taxon>
        <taxon>Fungi</taxon>
        <taxon>Dikarya</taxon>
        <taxon>Ascomycota</taxon>
        <taxon>Pezizomycotina</taxon>
        <taxon>Dothideomycetes</taxon>
        <taxon>Dothideomycetes incertae sedis</taxon>
        <taxon>Botryosphaeriales</taxon>
        <taxon>Botryosphaeriaceae</taxon>
        <taxon>Neofusicoccum</taxon>
    </lineage>
</organism>
<gene>
    <name evidence="2" type="ORF">SLS56_002414</name>
</gene>